<organism evidence="2">
    <name type="scientific">Ixodes ricinus</name>
    <name type="common">Common tick</name>
    <name type="synonym">Acarus ricinus</name>
    <dbReference type="NCBI Taxonomy" id="34613"/>
    <lineage>
        <taxon>Eukaryota</taxon>
        <taxon>Metazoa</taxon>
        <taxon>Ecdysozoa</taxon>
        <taxon>Arthropoda</taxon>
        <taxon>Chelicerata</taxon>
        <taxon>Arachnida</taxon>
        <taxon>Acari</taxon>
        <taxon>Parasitiformes</taxon>
        <taxon>Ixodida</taxon>
        <taxon>Ixodoidea</taxon>
        <taxon>Ixodidae</taxon>
        <taxon>Ixodinae</taxon>
        <taxon>Ixodes</taxon>
    </lineage>
</organism>
<sequence>MSVHVFFFCCFLCQEHQQPLLHCQKHGCKLAVVKKNSASTLGTVKRAASLIFQVMEEFLQVPFCRSLALTMDGCAHKLPQPRCSERPSLCRGSLCASFVLSFLFITLVYFVGVS</sequence>
<protein>
    <submittedName>
        <fullName evidence="2">Uncharacterized protein</fullName>
    </submittedName>
</protein>
<dbReference type="EMBL" id="GIFC01008291">
    <property type="protein sequence ID" value="MXU90374.1"/>
    <property type="molecule type" value="Transcribed_RNA"/>
</dbReference>
<keyword evidence="1" id="KW-0812">Transmembrane</keyword>
<keyword evidence="1" id="KW-0472">Membrane</keyword>
<evidence type="ECO:0000256" key="1">
    <source>
        <dbReference type="SAM" id="Phobius"/>
    </source>
</evidence>
<dbReference type="AlphaFoldDB" id="A0A6B0UL96"/>
<accession>A0A6B0UL96</accession>
<name>A0A6B0UL96_IXORI</name>
<feature type="transmembrane region" description="Helical" evidence="1">
    <location>
        <begin position="92"/>
        <end position="112"/>
    </location>
</feature>
<keyword evidence="1" id="KW-1133">Transmembrane helix</keyword>
<evidence type="ECO:0000313" key="2">
    <source>
        <dbReference type="EMBL" id="MXU90374.1"/>
    </source>
</evidence>
<reference evidence="2" key="1">
    <citation type="submission" date="2019-12" db="EMBL/GenBank/DDBJ databases">
        <title>An insight into the sialome of adult female Ixodes ricinus ticks feeding for 6 days.</title>
        <authorList>
            <person name="Perner J."/>
            <person name="Ribeiro J.M.C."/>
        </authorList>
    </citation>
    <scope>NUCLEOTIDE SEQUENCE</scope>
    <source>
        <strain evidence="2">Semi-engorged</strain>
        <tissue evidence="2">Salivary glands</tissue>
    </source>
</reference>
<proteinExistence type="predicted"/>